<dbReference type="EMBL" id="CAJVQC010007571">
    <property type="protein sequence ID" value="CAG8581086.1"/>
    <property type="molecule type" value="Genomic_DNA"/>
</dbReference>
<protein>
    <submittedName>
        <fullName evidence="1">6126_t:CDS:1</fullName>
    </submittedName>
</protein>
<evidence type="ECO:0000313" key="2">
    <source>
        <dbReference type="Proteomes" id="UP000789920"/>
    </source>
</evidence>
<reference evidence="1" key="1">
    <citation type="submission" date="2021-06" db="EMBL/GenBank/DDBJ databases">
        <authorList>
            <person name="Kallberg Y."/>
            <person name="Tangrot J."/>
            <person name="Rosling A."/>
        </authorList>
    </citation>
    <scope>NUCLEOTIDE SEQUENCE</scope>
    <source>
        <strain evidence="1">MA461A</strain>
    </source>
</reference>
<keyword evidence="2" id="KW-1185">Reference proteome</keyword>
<evidence type="ECO:0000313" key="1">
    <source>
        <dbReference type="EMBL" id="CAG8581086.1"/>
    </source>
</evidence>
<name>A0ACA9MIX1_9GLOM</name>
<gene>
    <name evidence="1" type="ORF">RPERSI_LOCUS5149</name>
</gene>
<proteinExistence type="predicted"/>
<accession>A0ACA9MIX1</accession>
<dbReference type="Proteomes" id="UP000789920">
    <property type="component" value="Unassembled WGS sequence"/>
</dbReference>
<organism evidence="1 2">
    <name type="scientific">Racocetra persica</name>
    <dbReference type="NCBI Taxonomy" id="160502"/>
    <lineage>
        <taxon>Eukaryota</taxon>
        <taxon>Fungi</taxon>
        <taxon>Fungi incertae sedis</taxon>
        <taxon>Mucoromycota</taxon>
        <taxon>Glomeromycotina</taxon>
        <taxon>Glomeromycetes</taxon>
        <taxon>Diversisporales</taxon>
        <taxon>Gigasporaceae</taxon>
        <taxon>Racocetra</taxon>
    </lineage>
</organism>
<sequence length="292" mass="32001">MKSLLLILIIFILQNFSIVKAKFANPQIINPQYGALAKFWGVANNEVPKLLKNEKLLIMIDNEIKPLLNDLDFGGTYIDVKANKIGSSEKEETFNSSILAINSAVLGGDRLELVSNEGGNQTYDFGSAGFWVRDQNGRDYLLTAGHLVLGENITSMTFYHISAQLNNLISPVVMNNVIPFDYKLLIKDAVDIITPGVHVCKTGYKTGTTCGEVTSRNTVERSESDLVIGVLKLLLFVAAGDSGDSLCHYREDELPYVDAVGIIKGGDVIRSIAVGIPILIPLQNHGMFLVHY</sequence>
<comment type="caution">
    <text evidence="1">The sequence shown here is derived from an EMBL/GenBank/DDBJ whole genome shotgun (WGS) entry which is preliminary data.</text>
</comment>